<evidence type="ECO:0000256" key="1">
    <source>
        <dbReference type="SAM" id="MobiDB-lite"/>
    </source>
</evidence>
<sequence length="514" mass="57310">MPPDYYQLGGFRSPINWFQYDDKNLAKTIAGDDSPLRPKNGDSKGPVELVLGIKHTGSSHLLLTESQIDRVVRAHPGLQRPRARPVPATAFESLSPIYFHAHELEKKLGQLKVKSSGQKSTDNSQSNKQFQSGEDGIQRGGFELGRLLYQLLHNNVEPGKYGLYAKPLPSSVRICSFVYNTPFKDERPSKDRLTTPILLDCGLAEATIPDLKHKAETSLHFTFSSQAFLNQGSARLDFVHGASESLASTVISARLQEFFKDYTQPTSQPMILLVHNEEQSLNALENLGVDTSLWARKSGLRKLFYETVKVKGEASPSFPSDTRRSYEKEPNGYEYRNNRPRSRSRSPRRSSGQSSYASRSSSFRDTRSPSRRHLEDYDYAQQRRNTYAPVYIVDIQEQYKKLMQTALGAGSVNKIAEHLGISKDLGWCAGNEAVLIIDVWRSMISGPAIDEQRTLRTIRQGRSRTAVKEPESADVTGDVGDESDMDPNDIVQTAVPQAVGDPDSGSDYGESDSD</sequence>
<keyword evidence="3" id="KW-1185">Reference proteome</keyword>
<evidence type="ECO:0000313" key="3">
    <source>
        <dbReference type="Proteomes" id="UP000076154"/>
    </source>
</evidence>
<feature type="region of interest" description="Disordered" evidence="1">
    <location>
        <begin position="461"/>
        <end position="514"/>
    </location>
</feature>
<evidence type="ECO:0000313" key="2">
    <source>
        <dbReference type="EMBL" id="RDB21809.1"/>
    </source>
</evidence>
<feature type="compositionally biased region" description="Polar residues" evidence="1">
    <location>
        <begin position="113"/>
        <end position="132"/>
    </location>
</feature>
<gene>
    <name evidence="2" type="ORF">Hypma_010899</name>
</gene>
<feature type="compositionally biased region" description="Low complexity" evidence="1">
    <location>
        <begin position="349"/>
        <end position="361"/>
    </location>
</feature>
<dbReference type="Proteomes" id="UP000076154">
    <property type="component" value="Unassembled WGS sequence"/>
</dbReference>
<organism evidence="2 3">
    <name type="scientific">Hypsizygus marmoreus</name>
    <name type="common">White beech mushroom</name>
    <name type="synonym">Agaricus marmoreus</name>
    <dbReference type="NCBI Taxonomy" id="39966"/>
    <lineage>
        <taxon>Eukaryota</taxon>
        <taxon>Fungi</taxon>
        <taxon>Dikarya</taxon>
        <taxon>Basidiomycota</taxon>
        <taxon>Agaricomycotina</taxon>
        <taxon>Agaricomycetes</taxon>
        <taxon>Agaricomycetidae</taxon>
        <taxon>Agaricales</taxon>
        <taxon>Tricholomatineae</taxon>
        <taxon>Lyophyllaceae</taxon>
        <taxon>Hypsizygus</taxon>
    </lineage>
</organism>
<reference evidence="2" key="1">
    <citation type="submission" date="2018-04" db="EMBL/GenBank/DDBJ databases">
        <title>Whole genome sequencing of Hypsizygus marmoreus.</title>
        <authorList>
            <person name="Choi I.-G."/>
            <person name="Min B."/>
            <person name="Kim J.-G."/>
            <person name="Kim S."/>
            <person name="Oh Y.-L."/>
            <person name="Kong W.-S."/>
            <person name="Park H."/>
            <person name="Jeong J."/>
            <person name="Song E.-S."/>
        </authorList>
    </citation>
    <scope>NUCLEOTIDE SEQUENCE [LARGE SCALE GENOMIC DNA]</scope>
    <source>
        <strain evidence="2">51987-8</strain>
    </source>
</reference>
<feature type="region of interest" description="Disordered" evidence="1">
    <location>
        <begin position="313"/>
        <end position="379"/>
    </location>
</feature>
<feature type="compositionally biased region" description="Basic and acidic residues" evidence="1">
    <location>
        <begin position="321"/>
        <end position="331"/>
    </location>
</feature>
<feature type="region of interest" description="Disordered" evidence="1">
    <location>
        <begin position="112"/>
        <end position="135"/>
    </location>
</feature>
<feature type="compositionally biased region" description="Basic and acidic residues" evidence="1">
    <location>
        <begin position="362"/>
        <end position="376"/>
    </location>
</feature>
<comment type="caution">
    <text evidence="2">The sequence shown here is derived from an EMBL/GenBank/DDBJ whole genome shotgun (WGS) entry which is preliminary data.</text>
</comment>
<dbReference type="AlphaFoldDB" id="A0A369JHZ4"/>
<dbReference type="InParanoid" id="A0A369JHZ4"/>
<dbReference type="OrthoDB" id="3235609at2759"/>
<dbReference type="EMBL" id="LUEZ02000053">
    <property type="protein sequence ID" value="RDB21809.1"/>
    <property type="molecule type" value="Genomic_DNA"/>
</dbReference>
<proteinExistence type="predicted"/>
<accession>A0A369JHZ4</accession>
<name>A0A369JHZ4_HYPMA</name>
<protein>
    <submittedName>
        <fullName evidence="2">Uncharacterized protein</fullName>
    </submittedName>
</protein>
<feature type="compositionally biased region" description="Basic residues" evidence="1">
    <location>
        <begin position="338"/>
        <end position="348"/>
    </location>
</feature>